<keyword evidence="2" id="KW-1185">Reference proteome</keyword>
<evidence type="ECO:0008006" key="3">
    <source>
        <dbReference type="Google" id="ProtNLM"/>
    </source>
</evidence>
<sequence length="153" mass="17592">MISLRFESELAAAPDTVWRRVTSVEGIADEMAPLLRMTFPRGIRALPLDAFVPGQRLCRSWLLLLRVLPIDRSDLTLVELEPGRRFLERSPMLSMAFWQHERIVAPSARGTTVVDNLMFRPRLLPRALVRAGVALFFRHRHARLRRHFGKGAK</sequence>
<dbReference type="EMBL" id="JANUHC010000002">
    <property type="protein sequence ID" value="MCS0628943.1"/>
    <property type="molecule type" value="Genomic_DNA"/>
</dbReference>
<evidence type="ECO:0000313" key="2">
    <source>
        <dbReference type="Proteomes" id="UP001165263"/>
    </source>
</evidence>
<dbReference type="RefSeq" id="WP_259448151.1">
    <property type="nucleotide sequence ID" value="NZ_CP119520.1"/>
</dbReference>
<name>A0ABT2BUX9_9BURK</name>
<accession>A0ABT2BUX9</accession>
<proteinExistence type="predicted"/>
<dbReference type="InterPro" id="IPR023393">
    <property type="entry name" value="START-like_dom_sf"/>
</dbReference>
<dbReference type="Gene3D" id="3.30.530.20">
    <property type="match status" value="1"/>
</dbReference>
<organism evidence="1 2">
    <name type="scientific">Telluria mixta</name>
    <dbReference type="NCBI Taxonomy" id="34071"/>
    <lineage>
        <taxon>Bacteria</taxon>
        <taxon>Pseudomonadati</taxon>
        <taxon>Pseudomonadota</taxon>
        <taxon>Betaproteobacteria</taxon>
        <taxon>Burkholderiales</taxon>
        <taxon>Oxalobacteraceae</taxon>
        <taxon>Telluria group</taxon>
        <taxon>Telluria</taxon>
    </lineage>
</organism>
<dbReference type="Proteomes" id="UP001165263">
    <property type="component" value="Unassembled WGS sequence"/>
</dbReference>
<evidence type="ECO:0000313" key="1">
    <source>
        <dbReference type="EMBL" id="MCS0628943.1"/>
    </source>
</evidence>
<gene>
    <name evidence="1" type="ORF">NX786_06310</name>
</gene>
<protein>
    <recommendedName>
        <fullName evidence="3">Polyketide cyclase</fullName>
    </recommendedName>
</protein>
<comment type="caution">
    <text evidence="1">The sequence shown here is derived from an EMBL/GenBank/DDBJ whole genome shotgun (WGS) entry which is preliminary data.</text>
</comment>
<dbReference type="SUPFAM" id="SSF55961">
    <property type="entry name" value="Bet v1-like"/>
    <property type="match status" value="1"/>
</dbReference>
<reference evidence="1" key="1">
    <citation type="submission" date="2022-08" db="EMBL/GenBank/DDBJ databases">
        <title>Reclassification of Massilia species as members of the genera Telluria, Duganella, Pseudoduganella, Mokoshia gen. nov. and Zemynaea gen. nov. using orthogonal and non-orthogonal genome-based approaches.</title>
        <authorList>
            <person name="Bowman J.P."/>
        </authorList>
    </citation>
    <scope>NUCLEOTIDE SEQUENCE</scope>
    <source>
        <strain evidence="1">LMG 11547</strain>
    </source>
</reference>